<keyword evidence="2" id="KW-1185">Reference proteome</keyword>
<sequence>MFSSSTPCLTTLKLIYSYPALGRVSFASLKELYIRGKKRDLITMEISQLLQMLEACPRLEVLVTYKTTFVPSEGEYEFRQIRLDSLRWIDIARCSATVVTDMISRLIVPNCTLRLSVWLERRDDFRFLFGVPYDLEETHPLRDIRRLHITYQSASGAIVLEGNTSLNPFQITATIGSGSNIGDMPTVSGPLLQSVTKTLDLSLLEEFAVAETAFYQPHTGFSRDTWRHVLEKMPMLKVLHVRLQSITDGGFCRALLSALSTPEGSRAGCPAHT</sequence>
<name>A0A1C7LX78_GRIFR</name>
<comment type="caution">
    <text evidence="1">The sequence shown here is derived from an EMBL/GenBank/DDBJ whole genome shotgun (WGS) entry which is preliminary data.</text>
</comment>
<reference evidence="1 2" key="1">
    <citation type="submission" date="2016-03" db="EMBL/GenBank/DDBJ databases">
        <title>Whole genome sequencing of Grifola frondosa 9006-11.</title>
        <authorList>
            <person name="Min B."/>
            <person name="Park H."/>
            <person name="Kim J.-G."/>
            <person name="Cho H."/>
            <person name="Oh Y.-L."/>
            <person name="Kong W.-S."/>
            <person name="Choi I.-G."/>
        </authorList>
    </citation>
    <scope>NUCLEOTIDE SEQUENCE [LARGE SCALE GENOMIC DNA]</scope>
    <source>
        <strain evidence="1 2">9006-11</strain>
    </source>
</reference>
<organism evidence="1 2">
    <name type="scientific">Grifola frondosa</name>
    <name type="common">Maitake</name>
    <name type="synonym">Polyporus frondosus</name>
    <dbReference type="NCBI Taxonomy" id="5627"/>
    <lineage>
        <taxon>Eukaryota</taxon>
        <taxon>Fungi</taxon>
        <taxon>Dikarya</taxon>
        <taxon>Basidiomycota</taxon>
        <taxon>Agaricomycotina</taxon>
        <taxon>Agaricomycetes</taxon>
        <taxon>Polyporales</taxon>
        <taxon>Grifolaceae</taxon>
        <taxon>Grifola</taxon>
    </lineage>
</organism>
<accession>A0A1C7LX78</accession>
<dbReference type="OrthoDB" id="2777543at2759"/>
<gene>
    <name evidence="1" type="ORF">A0H81_10770</name>
</gene>
<dbReference type="AlphaFoldDB" id="A0A1C7LX78"/>
<dbReference type="EMBL" id="LUGG01000018">
    <property type="protein sequence ID" value="OBZ69242.1"/>
    <property type="molecule type" value="Genomic_DNA"/>
</dbReference>
<dbReference type="STRING" id="5627.A0A1C7LX78"/>
<dbReference type="Proteomes" id="UP000092993">
    <property type="component" value="Unassembled WGS sequence"/>
</dbReference>
<evidence type="ECO:0000313" key="2">
    <source>
        <dbReference type="Proteomes" id="UP000092993"/>
    </source>
</evidence>
<evidence type="ECO:0008006" key="3">
    <source>
        <dbReference type="Google" id="ProtNLM"/>
    </source>
</evidence>
<protein>
    <recommendedName>
        <fullName evidence="3">F-box domain-containing protein</fullName>
    </recommendedName>
</protein>
<evidence type="ECO:0000313" key="1">
    <source>
        <dbReference type="EMBL" id="OBZ69242.1"/>
    </source>
</evidence>
<proteinExistence type="predicted"/>